<evidence type="ECO:0000256" key="1">
    <source>
        <dbReference type="ARBA" id="ARBA00004370"/>
    </source>
</evidence>
<dbReference type="Proteomes" id="UP000695022">
    <property type="component" value="Unplaced"/>
</dbReference>
<gene>
    <name evidence="8" type="primary">LOC106806401</name>
</gene>
<dbReference type="PANTHER" id="PTHR24224">
    <property type="entry name" value="CARDIOACCELERATORY PEPTIDE RECEPTOR-RELATED"/>
    <property type="match status" value="1"/>
</dbReference>
<feature type="transmembrane region" description="Helical" evidence="5">
    <location>
        <begin position="156"/>
        <end position="178"/>
    </location>
</feature>
<proteinExistence type="predicted"/>
<dbReference type="InterPro" id="IPR000276">
    <property type="entry name" value="GPCR_Rhodpsn"/>
</dbReference>
<sequence>MSVDKELGASSEVQPAAESIVLMNITRNSTADASEAKDVVLSLAIAWTLFVLIVCGNAAVLVAMYLAKNRKSRMNFFITQLALADMSVAMLNVLPDIINRHTIVFYGGNPICKIIKYLQFLTIFASDYVLVALSIDRFDAICRPMNFSSSGRRARILVCLAWGLSAAFSAAQIFVWQIRDFSTHAQLDYLGTQCWNILQSSDNIRVIRLYLFMNAVAAFIVPALIIMACYTIIVVTIWRKGKMLSAPSHQASGLSLRSVRGKEATCTSCDVSLLVFIICWSPYFFYDLLDVYGKLPNFDVKVSGLVQALAPLNSAANPLIYCLFSTKHRGSYGE</sequence>
<evidence type="ECO:0000259" key="6">
    <source>
        <dbReference type="PROSITE" id="PS50262"/>
    </source>
</evidence>
<organism evidence="7 8">
    <name type="scientific">Priapulus caudatus</name>
    <name type="common">Priapulid worm</name>
    <dbReference type="NCBI Taxonomy" id="37621"/>
    <lineage>
        <taxon>Eukaryota</taxon>
        <taxon>Metazoa</taxon>
        <taxon>Ecdysozoa</taxon>
        <taxon>Scalidophora</taxon>
        <taxon>Priapulida</taxon>
        <taxon>Priapulimorpha</taxon>
        <taxon>Priapulimorphida</taxon>
        <taxon>Priapulidae</taxon>
        <taxon>Priapulus</taxon>
    </lineage>
</organism>
<keyword evidence="2 5" id="KW-0812">Transmembrane</keyword>
<dbReference type="InterPro" id="IPR017452">
    <property type="entry name" value="GPCR_Rhodpsn_7TM"/>
</dbReference>
<evidence type="ECO:0000256" key="5">
    <source>
        <dbReference type="SAM" id="Phobius"/>
    </source>
</evidence>
<comment type="subcellular location">
    <subcellularLocation>
        <location evidence="1">Membrane</location>
    </subcellularLocation>
</comment>
<accession>A0ABM1DV41</accession>
<feature type="transmembrane region" description="Helical" evidence="5">
    <location>
        <begin position="44"/>
        <end position="67"/>
    </location>
</feature>
<evidence type="ECO:0000256" key="4">
    <source>
        <dbReference type="ARBA" id="ARBA00023136"/>
    </source>
</evidence>
<feature type="transmembrane region" description="Helical" evidence="5">
    <location>
        <begin position="305"/>
        <end position="324"/>
    </location>
</feature>
<dbReference type="Pfam" id="PF00001">
    <property type="entry name" value="7tm_1"/>
    <property type="match status" value="1"/>
</dbReference>
<dbReference type="InterPro" id="IPR052665">
    <property type="entry name" value="Neuropeptide-GPCR"/>
</dbReference>
<dbReference type="RefSeq" id="XP_014663812.1">
    <property type="nucleotide sequence ID" value="XM_014808326.1"/>
</dbReference>
<keyword evidence="3 5" id="KW-1133">Transmembrane helix</keyword>
<feature type="domain" description="G-protein coupled receptors family 1 profile" evidence="6">
    <location>
        <begin position="56"/>
        <end position="321"/>
    </location>
</feature>
<evidence type="ECO:0000313" key="8">
    <source>
        <dbReference type="RefSeq" id="XP_014663812.1"/>
    </source>
</evidence>
<evidence type="ECO:0000313" key="7">
    <source>
        <dbReference type="Proteomes" id="UP000695022"/>
    </source>
</evidence>
<dbReference type="GeneID" id="106806401"/>
<reference evidence="8" key="1">
    <citation type="submission" date="2025-08" db="UniProtKB">
        <authorList>
            <consortium name="RefSeq"/>
        </authorList>
    </citation>
    <scope>IDENTIFICATION</scope>
</reference>
<feature type="transmembrane region" description="Helical" evidence="5">
    <location>
        <begin position="264"/>
        <end position="285"/>
    </location>
</feature>
<keyword evidence="7" id="KW-1185">Reference proteome</keyword>
<evidence type="ECO:0000256" key="2">
    <source>
        <dbReference type="ARBA" id="ARBA00022692"/>
    </source>
</evidence>
<evidence type="ECO:0000256" key="3">
    <source>
        <dbReference type="ARBA" id="ARBA00022989"/>
    </source>
</evidence>
<feature type="transmembrane region" description="Helical" evidence="5">
    <location>
        <begin position="114"/>
        <end position="135"/>
    </location>
</feature>
<keyword evidence="4 5" id="KW-0472">Membrane</keyword>
<dbReference type="Gene3D" id="1.20.1070.10">
    <property type="entry name" value="Rhodopsin 7-helix transmembrane proteins"/>
    <property type="match status" value="1"/>
</dbReference>
<name>A0ABM1DV41_PRICU</name>
<dbReference type="PANTHER" id="PTHR24224:SF6">
    <property type="entry name" value="CARDIOACCELERATORY PEPTIDE RECEPTOR-RELATED"/>
    <property type="match status" value="1"/>
</dbReference>
<protein>
    <submittedName>
        <fullName evidence="8">Cardioacceleratory peptide receptor-like</fullName>
    </submittedName>
</protein>
<dbReference type="SUPFAM" id="SSF81321">
    <property type="entry name" value="Family A G protein-coupled receptor-like"/>
    <property type="match status" value="1"/>
</dbReference>
<feature type="transmembrane region" description="Helical" evidence="5">
    <location>
        <begin position="74"/>
        <end position="94"/>
    </location>
</feature>
<dbReference type="PROSITE" id="PS50262">
    <property type="entry name" value="G_PROTEIN_RECEP_F1_2"/>
    <property type="match status" value="1"/>
</dbReference>
<feature type="transmembrane region" description="Helical" evidence="5">
    <location>
        <begin position="209"/>
        <end position="238"/>
    </location>
</feature>
<dbReference type="PRINTS" id="PR00237">
    <property type="entry name" value="GPCRRHODOPSN"/>
</dbReference>